<name>B7PQL2_IXOSC</name>
<evidence type="ECO:0000313" key="3">
    <source>
        <dbReference type="EnsemblMetazoa" id="ISCW018660-PA"/>
    </source>
</evidence>
<keyword evidence="4" id="KW-1185">Reference proteome</keyword>
<reference evidence="2 4" key="1">
    <citation type="submission" date="2008-03" db="EMBL/GenBank/DDBJ databases">
        <title>Annotation of Ixodes scapularis.</title>
        <authorList>
            <consortium name="Ixodes scapularis Genome Project Consortium"/>
            <person name="Caler E."/>
            <person name="Hannick L.I."/>
            <person name="Bidwell S."/>
            <person name="Joardar V."/>
            <person name="Thiagarajan M."/>
            <person name="Amedeo P."/>
            <person name="Galinsky K.J."/>
            <person name="Schobel S."/>
            <person name="Inman J."/>
            <person name="Hostetler J."/>
            <person name="Miller J."/>
            <person name="Hammond M."/>
            <person name="Megy K."/>
            <person name="Lawson D."/>
            <person name="Kodira C."/>
            <person name="Sutton G."/>
            <person name="Meyer J."/>
            <person name="Hill C.A."/>
            <person name="Birren B."/>
            <person name="Nene V."/>
            <person name="Collins F."/>
            <person name="Alarcon-Chaidez F."/>
            <person name="Wikel S."/>
            <person name="Strausberg R."/>
        </authorList>
    </citation>
    <scope>NUCLEOTIDE SEQUENCE [LARGE SCALE GENOMIC DNA]</scope>
    <source>
        <strain evidence="4">Wikel</strain>
        <strain evidence="2">Wikel colony</strain>
    </source>
</reference>
<evidence type="ECO:0000256" key="1">
    <source>
        <dbReference type="SAM" id="MobiDB-lite"/>
    </source>
</evidence>
<dbReference type="EMBL" id="DS766261">
    <property type="protein sequence ID" value="EEC08882.1"/>
    <property type="molecule type" value="Genomic_DNA"/>
</dbReference>
<gene>
    <name evidence="2" type="ORF">IscW_ISCW018660</name>
</gene>
<dbReference type="EnsemblMetazoa" id="ISCW018660-RA">
    <property type="protein sequence ID" value="ISCW018660-PA"/>
    <property type="gene ID" value="ISCW018660"/>
</dbReference>
<dbReference type="PaxDb" id="6945-B7PQL2"/>
<dbReference type="InParanoid" id="B7PQL2"/>
<reference evidence="3" key="2">
    <citation type="submission" date="2020-05" db="UniProtKB">
        <authorList>
            <consortium name="EnsemblMetazoa"/>
        </authorList>
    </citation>
    <scope>IDENTIFICATION</scope>
    <source>
        <strain evidence="3">wikel</strain>
    </source>
</reference>
<feature type="compositionally biased region" description="Basic and acidic residues" evidence="1">
    <location>
        <begin position="56"/>
        <end position="69"/>
    </location>
</feature>
<dbReference type="EMBL" id="ABJB010398398">
    <property type="status" value="NOT_ANNOTATED_CDS"/>
    <property type="molecule type" value="Genomic_DNA"/>
</dbReference>
<organism>
    <name type="scientific">Ixodes scapularis</name>
    <name type="common">Black-legged tick</name>
    <name type="synonym">Deer tick</name>
    <dbReference type="NCBI Taxonomy" id="6945"/>
    <lineage>
        <taxon>Eukaryota</taxon>
        <taxon>Metazoa</taxon>
        <taxon>Ecdysozoa</taxon>
        <taxon>Arthropoda</taxon>
        <taxon>Chelicerata</taxon>
        <taxon>Arachnida</taxon>
        <taxon>Acari</taxon>
        <taxon>Parasitiformes</taxon>
        <taxon>Ixodida</taxon>
        <taxon>Ixodoidea</taxon>
        <taxon>Ixodidae</taxon>
        <taxon>Ixodinae</taxon>
        <taxon>Ixodes</taxon>
    </lineage>
</organism>
<evidence type="ECO:0000313" key="4">
    <source>
        <dbReference type="Proteomes" id="UP000001555"/>
    </source>
</evidence>
<dbReference type="VEuPathDB" id="VectorBase:ISCW018660"/>
<evidence type="ECO:0000313" key="2">
    <source>
        <dbReference type="EMBL" id="EEC08882.1"/>
    </source>
</evidence>
<feature type="region of interest" description="Disordered" evidence="1">
    <location>
        <begin position="35"/>
        <end position="76"/>
    </location>
</feature>
<dbReference type="HOGENOM" id="CLU_967352_0_0_1"/>
<dbReference type="AlphaFoldDB" id="B7PQL2"/>
<proteinExistence type="predicted"/>
<feature type="compositionally biased region" description="Basic and acidic residues" evidence="1">
    <location>
        <begin position="35"/>
        <end position="44"/>
    </location>
</feature>
<dbReference type="Proteomes" id="UP000001555">
    <property type="component" value="Unassembled WGS sequence"/>
</dbReference>
<feature type="region of interest" description="Disordered" evidence="1">
    <location>
        <begin position="1"/>
        <end position="20"/>
    </location>
</feature>
<accession>B7PQL2</accession>
<protein>
    <submittedName>
        <fullName evidence="2 3">Uncharacterized protein</fullName>
    </submittedName>
</protein>
<sequence length="288" mass="30969">MVTDGDQVEPPLDDDALTTAEQVRATVAAFTRRELQRCKDKESPPRPIAPVPIPEAHVEPSEEVERSPDDPEPGMRVPFGGCFDIHIPGSESDNTATDTDILAATMSAAEIVTGTVHATTVGTVPSTETLLGLIFERSGEEAAWAFQRLPEIIQHNLNGLGFESFRMEPRNPVASDATGICTTAVQDEQTVADSKEPDAEDESHSTIISFIPTVNSFNSLDDDVGDVAQAMQLRSGDNRAKIRVNPRRNVAAIDVTDTDAVDALLAVIDFVSLRVTAREPTPGARRSG</sequence>